<evidence type="ECO:0000313" key="3">
    <source>
        <dbReference type="Proteomes" id="UP000485058"/>
    </source>
</evidence>
<gene>
    <name evidence="2" type="ORF">HaLaN_19081</name>
</gene>
<dbReference type="AlphaFoldDB" id="A0A699ZHK9"/>
<dbReference type="Pfam" id="PF01636">
    <property type="entry name" value="APH"/>
    <property type="match status" value="1"/>
</dbReference>
<dbReference type="SUPFAM" id="SSF56112">
    <property type="entry name" value="Protein kinase-like (PK-like)"/>
    <property type="match status" value="1"/>
</dbReference>
<dbReference type="Gene3D" id="3.90.1200.10">
    <property type="match status" value="1"/>
</dbReference>
<evidence type="ECO:0000259" key="1">
    <source>
        <dbReference type="Pfam" id="PF01636"/>
    </source>
</evidence>
<dbReference type="PANTHER" id="PTHR47829">
    <property type="entry name" value="HYDROLASE, PUTATIVE (AFU_ORTHOLOGUE AFUA_1G12880)-RELATED"/>
    <property type="match status" value="1"/>
</dbReference>
<dbReference type="PANTHER" id="PTHR47829:SF1">
    <property type="entry name" value="HAD FAMILY PHOSPHATASE"/>
    <property type="match status" value="1"/>
</dbReference>
<evidence type="ECO:0000313" key="2">
    <source>
        <dbReference type="EMBL" id="GFH21721.1"/>
    </source>
</evidence>
<accession>A0A699ZHK9</accession>
<feature type="non-terminal residue" evidence="2">
    <location>
        <position position="99"/>
    </location>
</feature>
<protein>
    <recommendedName>
        <fullName evidence="1">Aminoglycoside phosphotransferase domain-containing protein</fullName>
    </recommendedName>
</protein>
<proteinExistence type="predicted"/>
<feature type="non-terminal residue" evidence="2">
    <location>
        <position position="1"/>
    </location>
</feature>
<sequence length="99" mass="11309">MEFAKGHIFVDPNMDGMPGQLRRSAYQQMAHTLARLHAADVAQLGLHDFGNSMHYCRRQLHKWTAQYQASVTTPLPEVQQLLAWLQDHVPEEDAQPSRS</sequence>
<comment type="caution">
    <text evidence="2">The sequence shown here is derived from an EMBL/GenBank/DDBJ whole genome shotgun (WGS) entry which is preliminary data.</text>
</comment>
<dbReference type="InterPro" id="IPR002575">
    <property type="entry name" value="Aminoglycoside_PTrfase"/>
</dbReference>
<name>A0A699ZHK9_HAELA</name>
<feature type="domain" description="Aminoglycoside phosphotransferase" evidence="1">
    <location>
        <begin position="1"/>
        <end position="93"/>
    </location>
</feature>
<keyword evidence="3" id="KW-1185">Reference proteome</keyword>
<dbReference type="InterPro" id="IPR052898">
    <property type="entry name" value="ACAD10-like"/>
</dbReference>
<organism evidence="2 3">
    <name type="scientific">Haematococcus lacustris</name>
    <name type="common">Green alga</name>
    <name type="synonym">Haematococcus pluvialis</name>
    <dbReference type="NCBI Taxonomy" id="44745"/>
    <lineage>
        <taxon>Eukaryota</taxon>
        <taxon>Viridiplantae</taxon>
        <taxon>Chlorophyta</taxon>
        <taxon>core chlorophytes</taxon>
        <taxon>Chlorophyceae</taxon>
        <taxon>CS clade</taxon>
        <taxon>Chlamydomonadales</taxon>
        <taxon>Haematococcaceae</taxon>
        <taxon>Haematococcus</taxon>
    </lineage>
</organism>
<dbReference type="EMBL" id="BLLF01001892">
    <property type="protein sequence ID" value="GFH21721.1"/>
    <property type="molecule type" value="Genomic_DNA"/>
</dbReference>
<reference evidence="2 3" key="1">
    <citation type="submission" date="2020-02" db="EMBL/GenBank/DDBJ databases">
        <title>Draft genome sequence of Haematococcus lacustris strain NIES-144.</title>
        <authorList>
            <person name="Morimoto D."/>
            <person name="Nakagawa S."/>
            <person name="Yoshida T."/>
            <person name="Sawayama S."/>
        </authorList>
    </citation>
    <scope>NUCLEOTIDE SEQUENCE [LARGE SCALE GENOMIC DNA]</scope>
    <source>
        <strain evidence="2 3">NIES-144</strain>
    </source>
</reference>
<dbReference type="InterPro" id="IPR011009">
    <property type="entry name" value="Kinase-like_dom_sf"/>
</dbReference>
<dbReference type="Proteomes" id="UP000485058">
    <property type="component" value="Unassembled WGS sequence"/>
</dbReference>